<dbReference type="CDD" id="cd02440">
    <property type="entry name" value="AdoMet_MTases"/>
    <property type="match status" value="1"/>
</dbReference>
<name>A0AAU7T3D7_9ACTN</name>
<protein>
    <submittedName>
        <fullName evidence="3">Methyltransferase domain-containing protein</fullName>
    </submittedName>
</protein>
<reference evidence="3" key="1">
    <citation type="submission" date="2024-06" db="EMBL/GenBank/DDBJ databases">
        <title>Kribbella sp. strain HUAS MG21 genome sequences.</title>
        <authorList>
            <person name="Mo P."/>
        </authorList>
    </citation>
    <scope>NUCLEOTIDE SEQUENCE</scope>
    <source>
        <strain evidence="3">HUAS MG21</strain>
    </source>
</reference>
<dbReference type="Gene3D" id="3.40.50.150">
    <property type="entry name" value="Vaccinia Virus protein VP39"/>
    <property type="match status" value="1"/>
</dbReference>
<dbReference type="GO" id="GO:0032259">
    <property type="term" value="P:methylation"/>
    <property type="evidence" value="ECO:0007669"/>
    <property type="project" value="UniProtKB-KW"/>
</dbReference>
<dbReference type="GO" id="GO:0008168">
    <property type="term" value="F:methyltransferase activity"/>
    <property type="evidence" value="ECO:0007669"/>
    <property type="project" value="UniProtKB-KW"/>
</dbReference>
<dbReference type="InterPro" id="IPR029063">
    <property type="entry name" value="SAM-dependent_MTases_sf"/>
</dbReference>
<keyword evidence="3" id="KW-0489">Methyltransferase</keyword>
<dbReference type="InterPro" id="IPR041698">
    <property type="entry name" value="Methyltransf_25"/>
</dbReference>
<feature type="domain" description="Methyltransferase" evidence="2">
    <location>
        <begin position="56"/>
        <end position="150"/>
    </location>
</feature>
<organism evidence="3">
    <name type="scientific">Kribbella sp. HUAS MG21</name>
    <dbReference type="NCBI Taxonomy" id="3160966"/>
    <lineage>
        <taxon>Bacteria</taxon>
        <taxon>Bacillati</taxon>
        <taxon>Actinomycetota</taxon>
        <taxon>Actinomycetes</taxon>
        <taxon>Propionibacteriales</taxon>
        <taxon>Kribbellaceae</taxon>
        <taxon>Kribbella</taxon>
    </lineage>
</organism>
<dbReference type="PANTHER" id="PTHR43861">
    <property type="entry name" value="TRANS-ACONITATE 2-METHYLTRANSFERASE-RELATED"/>
    <property type="match status" value="1"/>
</dbReference>
<sequence length="309" mass="33626">MGDRERIERNRSAWDLRAAAHLWSEFYDIDGFRAGRSSLRSFELETLGDVRGQRLLHLMCDFGLDTLSWARLGAEVTGVDFSGEAIAAARALAAEAGLAARFVQADVYDAADVLEPASYDVVVATYGVLVWLPSLDEFARVIARLLRPGGVVFLADFHPMQSMVDEDLRVRTSYFRSGAVDREVTVSYTGQVLPEHGQSTWPWTVGGLVNALAGAGLRIEQLHELPVDLRQRSAAMVQGTDGLWRLPGDPVPLLLTCRAVRDRSAVQAWAEVKRLETVGQVVDPGGRGSVVGERDVGFAAPEGVAEHGA</sequence>
<dbReference type="RefSeq" id="WP_350274054.1">
    <property type="nucleotide sequence ID" value="NZ_CP158165.1"/>
</dbReference>
<proteinExistence type="predicted"/>
<keyword evidence="1" id="KW-0808">Transferase</keyword>
<evidence type="ECO:0000256" key="1">
    <source>
        <dbReference type="ARBA" id="ARBA00022679"/>
    </source>
</evidence>
<gene>
    <name evidence="3" type="ORF">ABN611_21770</name>
</gene>
<evidence type="ECO:0000313" key="3">
    <source>
        <dbReference type="EMBL" id="XBV21191.1"/>
    </source>
</evidence>
<dbReference type="AlphaFoldDB" id="A0AAU7T3D7"/>
<dbReference type="EMBL" id="CP158165">
    <property type="protein sequence ID" value="XBV21191.1"/>
    <property type="molecule type" value="Genomic_DNA"/>
</dbReference>
<accession>A0AAU7T3D7</accession>
<dbReference type="SUPFAM" id="SSF53335">
    <property type="entry name" value="S-adenosyl-L-methionine-dependent methyltransferases"/>
    <property type="match status" value="1"/>
</dbReference>
<evidence type="ECO:0000259" key="2">
    <source>
        <dbReference type="Pfam" id="PF13649"/>
    </source>
</evidence>
<dbReference type="Pfam" id="PF13649">
    <property type="entry name" value="Methyltransf_25"/>
    <property type="match status" value="1"/>
</dbReference>